<dbReference type="EMBL" id="FNID01000009">
    <property type="protein sequence ID" value="SDM98685.1"/>
    <property type="molecule type" value="Genomic_DNA"/>
</dbReference>
<dbReference type="InterPro" id="IPR037523">
    <property type="entry name" value="VOC_core"/>
</dbReference>
<dbReference type="RefSeq" id="WP_092638871.1">
    <property type="nucleotide sequence ID" value="NZ_FNID01000009.1"/>
</dbReference>
<reference evidence="2 3" key="1">
    <citation type="submission" date="2016-10" db="EMBL/GenBank/DDBJ databases">
        <authorList>
            <person name="de Groot N.N."/>
        </authorList>
    </citation>
    <scope>NUCLEOTIDE SEQUENCE [LARGE SCALE GENOMIC DNA]</scope>
    <source>
        <strain evidence="2 3">CGMCC 1.5012</strain>
    </source>
</reference>
<evidence type="ECO:0000313" key="3">
    <source>
        <dbReference type="Proteomes" id="UP000199182"/>
    </source>
</evidence>
<dbReference type="Gene3D" id="3.10.180.10">
    <property type="entry name" value="2,3-Dihydroxybiphenyl 1,2-Dioxygenase, domain 1"/>
    <property type="match status" value="1"/>
</dbReference>
<dbReference type="AlphaFoldDB" id="A0A1G9XR71"/>
<dbReference type="GO" id="GO:0051213">
    <property type="term" value="F:dioxygenase activity"/>
    <property type="evidence" value="ECO:0007669"/>
    <property type="project" value="UniProtKB-KW"/>
</dbReference>
<keyword evidence="2" id="KW-0223">Dioxygenase</keyword>
<dbReference type="SUPFAM" id="SSF54593">
    <property type="entry name" value="Glyoxalase/Bleomycin resistance protein/Dihydroxybiphenyl dioxygenase"/>
    <property type="match status" value="1"/>
</dbReference>
<dbReference type="STRING" id="258515.SAMN05192585_1095"/>
<dbReference type="Pfam" id="PF12681">
    <property type="entry name" value="Glyoxalase_2"/>
    <property type="match status" value="1"/>
</dbReference>
<evidence type="ECO:0000313" key="2">
    <source>
        <dbReference type="EMBL" id="SDM98685.1"/>
    </source>
</evidence>
<dbReference type="InterPro" id="IPR025870">
    <property type="entry name" value="Glyoxalase-like_dom"/>
</dbReference>
<dbReference type="Proteomes" id="UP000199182">
    <property type="component" value="Unassembled WGS sequence"/>
</dbReference>
<keyword evidence="2" id="KW-0560">Oxidoreductase</keyword>
<proteinExistence type="predicted"/>
<accession>A0A1G9XR71</accession>
<sequence>MNFVAPLIAVKDMKTARAFYENVLGQEVTLDLGQNVTMNGRFALQEDYAGLMGVEGLTITPKGNDHELYFDEEDFDSFIERLNTFGEIAYVHKAKEYPWGQRVVRFYDPDGHIIEVGESMESLFKRFASQGMSVEEVAARTMHPVEFVKLYIK</sequence>
<dbReference type="OrthoDB" id="9815599at2"/>
<gene>
    <name evidence="2" type="ORF">SAMN05192585_1095</name>
</gene>
<protein>
    <submittedName>
        <fullName evidence="2">Catechol 2,3-dioxygenase</fullName>
    </submittedName>
</protein>
<evidence type="ECO:0000259" key="1">
    <source>
        <dbReference type="PROSITE" id="PS51819"/>
    </source>
</evidence>
<dbReference type="PROSITE" id="PS51819">
    <property type="entry name" value="VOC"/>
    <property type="match status" value="1"/>
</dbReference>
<keyword evidence="3" id="KW-1185">Reference proteome</keyword>
<organism evidence="2 3">
    <name type="scientific">Acetanaerobacterium elongatum</name>
    <dbReference type="NCBI Taxonomy" id="258515"/>
    <lineage>
        <taxon>Bacteria</taxon>
        <taxon>Bacillati</taxon>
        <taxon>Bacillota</taxon>
        <taxon>Clostridia</taxon>
        <taxon>Eubacteriales</taxon>
        <taxon>Oscillospiraceae</taxon>
        <taxon>Acetanaerobacterium</taxon>
    </lineage>
</organism>
<name>A0A1G9XR71_9FIRM</name>
<feature type="domain" description="VOC" evidence="1">
    <location>
        <begin position="1"/>
        <end position="119"/>
    </location>
</feature>
<dbReference type="InterPro" id="IPR029068">
    <property type="entry name" value="Glyas_Bleomycin-R_OHBP_Dase"/>
</dbReference>